<dbReference type="InterPro" id="IPR051642">
    <property type="entry name" value="SWI6-like"/>
</dbReference>
<name>A3GHD6_PICST</name>
<evidence type="ECO:0000259" key="7">
    <source>
        <dbReference type="PROSITE" id="PS51299"/>
    </source>
</evidence>
<evidence type="ECO:0000256" key="3">
    <source>
        <dbReference type="ARBA" id="ARBA00023125"/>
    </source>
</evidence>
<dbReference type="InterPro" id="IPR003163">
    <property type="entry name" value="Tscrpt_reg_HTH_APSES-type"/>
</dbReference>
<keyword evidence="1" id="KW-0677">Repeat</keyword>
<evidence type="ECO:0000256" key="2">
    <source>
        <dbReference type="ARBA" id="ARBA00023043"/>
    </source>
</evidence>
<feature type="compositionally biased region" description="Polar residues" evidence="6">
    <location>
        <begin position="175"/>
        <end position="186"/>
    </location>
</feature>
<dbReference type="GO" id="GO:0030907">
    <property type="term" value="C:MBF transcription complex"/>
    <property type="evidence" value="ECO:0007669"/>
    <property type="project" value="UniProtKB-ARBA"/>
</dbReference>
<reference evidence="8 9" key="1">
    <citation type="journal article" date="2007" name="Nat. Biotechnol.">
        <title>Genome sequence of the lignocellulose-bioconverting and xylose-fermenting yeast Pichia stipitis.</title>
        <authorList>
            <person name="Jeffries T.W."/>
            <person name="Grigoriev I.V."/>
            <person name="Grimwood J."/>
            <person name="Laplaza J.M."/>
            <person name="Aerts A."/>
            <person name="Salamov A."/>
            <person name="Schmutz J."/>
            <person name="Lindquist E."/>
            <person name="Dehal P."/>
            <person name="Shapiro H."/>
            <person name="Jin Y.S."/>
            <person name="Passoth V."/>
            <person name="Richardson P.M."/>
        </authorList>
    </citation>
    <scope>NUCLEOTIDE SEQUENCE [LARGE SCALE GENOMIC DNA]</scope>
    <source>
        <strain evidence="9">ATCC 58785 / CBS 6054 / NBRC 10063 / NRRL Y-11545</strain>
    </source>
</reference>
<feature type="compositionally biased region" description="Polar residues" evidence="6">
    <location>
        <begin position="275"/>
        <end position="284"/>
    </location>
</feature>
<proteinExistence type="predicted"/>
<feature type="domain" description="HTH APSES-type" evidence="7">
    <location>
        <begin position="6"/>
        <end position="113"/>
    </location>
</feature>
<dbReference type="EMBL" id="AAVQ01000002">
    <property type="protein sequence ID" value="EAZ62798.2"/>
    <property type="molecule type" value="Genomic_DNA"/>
</dbReference>
<feature type="region of interest" description="Disordered" evidence="6">
    <location>
        <begin position="131"/>
        <end position="196"/>
    </location>
</feature>
<dbReference type="SMART" id="SM00248">
    <property type="entry name" value="ANK"/>
    <property type="match status" value="3"/>
</dbReference>
<dbReference type="STRING" id="322104.A3GHD6"/>
<dbReference type="OrthoDB" id="6718656at2759"/>
<dbReference type="GO" id="GO:0001228">
    <property type="term" value="F:DNA-binding transcription activator activity, RNA polymerase II-specific"/>
    <property type="evidence" value="ECO:0007669"/>
    <property type="project" value="UniProtKB-ARBA"/>
</dbReference>
<accession>A3GHD6</accession>
<dbReference type="eggNOG" id="KOG4177">
    <property type="taxonomic scope" value="Eukaryota"/>
</dbReference>
<comment type="function">
    <text evidence="4">Binds to MCB elements (Mlu I cell cycle box) found in the promoter of most DNA synthesis genes. Transcriptional activation by MBF has an important role in the transition from G1 to S phase. It may have a dual role in that it behaves as an activator of transcription at the G1-S boundary and as a repressor during other stages of the cell cycle.</text>
</comment>
<comment type="caution">
    <text evidence="8">The sequence shown here is derived from an EMBL/GenBank/DDBJ whole genome shotgun (WGS) entry which is preliminary data.</text>
</comment>
<dbReference type="GO" id="GO:0033309">
    <property type="term" value="C:SBF transcription complex"/>
    <property type="evidence" value="ECO:0007669"/>
    <property type="project" value="TreeGrafter"/>
</dbReference>
<dbReference type="PANTHER" id="PTHR43828">
    <property type="entry name" value="ASPARAGINASE"/>
    <property type="match status" value="1"/>
</dbReference>
<dbReference type="Gene3D" id="3.10.260.10">
    <property type="entry name" value="Transcription regulator HTH, APSES-type DNA-binding domain"/>
    <property type="match status" value="1"/>
</dbReference>
<dbReference type="InParanoid" id="A3GHD6"/>
<dbReference type="InterPro" id="IPR002110">
    <property type="entry name" value="Ankyrin_rpt"/>
</dbReference>
<dbReference type="KEGG" id="pic:PICST_34547"/>
<keyword evidence="2" id="KW-0040">ANK repeat</keyword>
<evidence type="ECO:0000313" key="9">
    <source>
        <dbReference type="Proteomes" id="UP000002258"/>
    </source>
</evidence>
<dbReference type="SUPFAM" id="SSF54616">
    <property type="entry name" value="DNA-binding domain of Mlu1-box binding protein MBP1"/>
    <property type="match status" value="1"/>
</dbReference>
<gene>
    <name evidence="8" type="ORF">PICST_34547</name>
</gene>
<keyword evidence="3" id="KW-0238">DNA-binding</keyword>
<dbReference type="SUPFAM" id="SSF48403">
    <property type="entry name" value="Ankyrin repeat"/>
    <property type="match status" value="1"/>
</dbReference>
<dbReference type="InterPro" id="IPR036887">
    <property type="entry name" value="HTH_APSES_sf"/>
</dbReference>
<dbReference type="InterPro" id="IPR036770">
    <property type="entry name" value="Ankyrin_rpt-contain_sf"/>
</dbReference>
<protein>
    <recommendedName>
        <fullName evidence="5">Transcription factor MBP1</fullName>
    </recommendedName>
</protein>
<evidence type="ECO:0000256" key="4">
    <source>
        <dbReference type="ARBA" id="ARBA00054211"/>
    </source>
</evidence>
<keyword evidence="9" id="KW-1185">Reference proteome</keyword>
<evidence type="ECO:0000256" key="6">
    <source>
        <dbReference type="SAM" id="MobiDB-lite"/>
    </source>
</evidence>
<dbReference type="AlphaFoldDB" id="A3GHD6"/>
<evidence type="ECO:0000256" key="1">
    <source>
        <dbReference type="ARBA" id="ARBA00022737"/>
    </source>
</evidence>
<dbReference type="GO" id="GO:0003677">
    <property type="term" value="F:DNA binding"/>
    <property type="evidence" value="ECO:0007669"/>
    <property type="project" value="UniProtKB-KW"/>
</dbReference>
<evidence type="ECO:0000313" key="8">
    <source>
        <dbReference type="EMBL" id="EAZ62798.2"/>
    </source>
</evidence>
<dbReference type="InterPro" id="IPR018004">
    <property type="entry name" value="KilA/APSES_HTH"/>
</dbReference>
<dbReference type="GeneID" id="4851685"/>
<dbReference type="Proteomes" id="UP000002258">
    <property type="component" value="Chromosome 1"/>
</dbReference>
<dbReference type="RefSeq" id="XP_001386821.2">
    <property type="nucleotide sequence ID" value="XM_001386784.1"/>
</dbReference>
<dbReference type="OMA" id="ASHNYVL"/>
<sequence>MTSTQIYSATYSNVPVFEYVTSEGPIMRRKSDSWINATHILKIAKFPKAKRTRILEKDVQTGVHEKVQGGYGKYQGTYVPLELGRDIAKNFGVFDILKPIFDFKYIEGKSETPPPAPKHNHASALNIAKRSAVPQQAKKSRTASATLTGEPPKKRGRPKRVPMTAAEPVLKHSDTTPINGPMNSINGPLEGSFTHPALSRHDTEQDALQVMAGNMNIKNEDLELVDSDDDDDVVKKRRNGVNVALSLDSQVGDDLLGSKELFGASRGSFERVIHNHNSNNNGHLQSHDPYSFSQYHQPSVSSQNETDVVYSDYFSSLLTYFLDDSKIRSNNIPEKLLNPPQPISKIQINQPIDNEGNTIFHWACSMANISSIEFLLVTFQISPDIRNNKGETPLMFLVKFVNSFQLRNFPSILQMLLESILLVDKSGKTVLHHIALIDSEKKFRFARYYMETLFDKIIESLEDEEDFAKDPDNKKDLIAKFINHQDSDGNTAFHICSHNLNKRCIKVFISYHKYIDFGLRNLVGYTVEDYLASHNYVLRLDQTGEEGEQEETEDLLYSQEAVSTQSFESQLYYSKVAVNLQNTTSNLITERLTELAYTIDKELSEKDETILTFFKILKSINTEKLVSQKAILSFFKLEYLIEDLERVNKETNPQELSLDFKRDQIIQDEIHRLINDLTYQFLQKKEDLYQLHQKYILVNEKVQLTEEIIKCKKLSQQLYKQQMVVPIPQTSIDKENNSTPTGSSSNSIVAKYPHDNLLSKYCHLIAQCCGMDFDDVEGSIDEIEQSLLKSNVK</sequence>
<feature type="region of interest" description="Disordered" evidence="6">
    <location>
        <begin position="273"/>
        <end position="298"/>
    </location>
</feature>
<dbReference type="Pfam" id="PF04383">
    <property type="entry name" value="KilA-N"/>
    <property type="match status" value="1"/>
</dbReference>
<dbReference type="SMART" id="SM01252">
    <property type="entry name" value="KilA-N"/>
    <property type="match status" value="1"/>
</dbReference>
<dbReference type="FunCoup" id="A3GHD6">
    <property type="interactions" value="805"/>
</dbReference>
<dbReference type="FunFam" id="3.10.260.10:FF:000004">
    <property type="entry name" value="Transcription factor MBP1"/>
    <property type="match status" value="1"/>
</dbReference>
<dbReference type="PROSITE" id="PS51299">
    <property type="entry name" value="HTH_APSES"/>
    <property type="match status" value="1"/>
</dbReference>
<evidence type="ECO:0000256" key="5">
    <source>
        <dbReference type="ARBA" id="ARBA00073969"/>
    </source>
</evidence>
<dbReference type="HOGENOM" id="CLU_009666_2_0_1"/>
<organism evidence="8 9">
    <name type="scientific">Scheffersomyces stipitis (strain ATCC 58785 / CBS 6054 / NBRC 10063 / NRRL Y-11545)</name>
    <name type="common">Yeast</name>
    <name type="synonym">Pichia stipitis</name>
    <dbReference type="NCBI Taxonomy" id="322104"/>
    <lineage>
        <taxon>Eukaryota</taxon>
        <taxon>Fungi</taxon>
        <taxon>Dikarya</taxon>
        <taxon>Ascomycota</taxon>
        <taxon>Saccharomycotina</taxon>
        <taxon>Pichiomycetes</taxon>
        <taxon>Debaryomycetaceae</taxon>
        <taxon>Scheffersomyces</taxon>
    </lineage>
</organism>
<dbReference type="Gene3D" id="1.25.40.20">
    <property type="entry name" value="Ankyrin repeat-containing domain"/>
    <property type="match status" value="1"/>
</dbReference>
<dbReference type="PANTHER" id="PTHR43828:SF15">
    <property type="entry name" value="TRANSCRIPTION FACTOR MBP1"/>
    <property type="match status" value="1"/>
</dbReference>